<dbReference type="PANTHER" id="PTHR48470:SF1">
    <property type="entry name" value="CELL DIVISION CONTROL PROTEIN 48 C ISOFORM 1"/>
    <property type="match status" value="1"/>
</dbReference>
<dbReference type="InterPro" id="IPR055278">
    <property type="entry name" value="CDC48c"/>
</dbReference>
<dbReference type="EMBL" id="PNBA02000013">
    <property type="protein sequence ID" value="KAG6404633.1"/>
    <property type="molecule type" value="Genomic_DNA"/>
</dbReference>
<dbReference type="SUPFAM" id="SSF52540">
    <property type="entry name" value="P-loop containing nucleoside triphosphate hydrolases"/>
    <property type="match status" value="1"/>
</dbReference>
<dbReference type="AlphaFoldDB" id="A0A8X8X0P0"/>
<comment type="caution">
    <text evidence="1">The sequence shown here is derived from an EMBL/GenBank/DDBJ whole genome shotgun (WGS) entry which is preliminary data.</text>
</comment>
<dbReference type="PANTHER" id="PTHR48470">
    <property type="entry name" value="CELL DIVISION CONTROL PROTEIN 48 C ISOFORM 1"/>
    <property type="match status" value="1"/>
</dbReference>
<evidence type="ECO:0000313" key="2">
    <source>
        <dbReference type="Proteomes" id="UP000298416"/>
    </source>
</evidence>
<reference evidence="1" key="1">
    <citation type="submission" date="2018-01" db="EMBL/GenBank/DDBJ databases">
        <authorList>
            <person name="Mao J.F."/>
        </authorList>
    </citation>
    <scope>NUCLEOTIDE SEQUENCE</scope>
    <source>
        <strain evidence="1">Huo1</strain>
        <tissue evidence="1">Leaf</tissue>
    </source>
</reference>
<dbReference type="Gene3D" id="1.10.8.60">
    <property type="match status" value="1"/>
</dbReference>
<gene>
    <name evidence="1" type="ORF">SASPL_136884</name>
</gene>
<dbReference type="GO" id="GO:0016887">
    <property type="term" value="F:ATP hydrolysis activity"/>
    <property type="evidence" value="ECO:0007669"/>
    <property type="project" value="InterPro"/>
</dbReference>
<dbReference type="Proteomes" id="UP000298416">
    <property type="component" value="Unassembled WGS sequence"/>
</dbReference>
<keyword evidence="2" id="KW-1185">Reference proteome</keyword>
<name>A0A8X8X0P0_SALSN</name>
<dbReference type="Gene3D" id="3.40.50.300">
    <property type="entry name" value="P-loop containing nucleotide triphosphate hydrolases"/>
    <property type="match status" value="1"/>
</dbReference>
<proteinExistence type="predicted"/>
<reference evidence="1" key="2">
    <citation type="submission" date="2020-08" db="EMBL/GenBank/DDBJ databases">
        <title>Plant Genome Project.</title>
        <authorList>
            <person name="Zhang R.-G."/>
        </authorList>
    </citation>
    <scope>NUCLEOTIDE SEQUENCE</scope>
    <source>
        <strain evidence="1">Huo1</strain>
        <tissue evidence="1">Leaf</tissue>
    </source>
</reference>
<dbReference type="InterPro" id="IPR027417">
    <property type="entry name" value="P-loop_NTPase"/>
</dbReference>
<organism evidence="1">
    <name type="scientific">Salvia splendens</name>
    <name type="common">Scarlet sage</name>
    <dbReference type="NCBI Taxonomy" id="180675"/>
    <lineage>
        <taxon>Eukaryota</taxon>
        <taxon>Viridiplantae</taxon>
        <taxon>Streptophyta</taxon>
        <taxon>Embryophyta</taxon>
        <taxon>Tracheophyta</taxon>
        <taxon>Spermatophyta</taxon>
        <taxon>Magnoliopsida</taxon>
        <taxon>eudicotyledons</taxon>
        <taxon>Gunneridae</taxon>
        <taxon>Pentapetalae</taxon>
        <taxon>asterids</taxon>
        <taxon>lamiids</taxon>
        <taxon>Lamiales</taxon>
        <taxon>Lamiaceae</taxon>
        <taxon>Nepetoideae</taxon>
        <taxon>Mentheae</taxon>
        <taxon>Salviinae</taxon>
        <taxon>Salvia</taxon>
        <taxon>Salvia subgen. Calosphace</taxon>
        <taxon>core Calosphace</taxon>
    </lineage>
</organism>
<accession>A0A8X8X0P0</accession>
<sequence length="118" mass="12980">MLALVDALTTKRGREGGRVVEQALTQLLVELDGSDPRSGVYVIAIDAALLRLGRFGELMYVPLPSPDERGMILKTLARRYKRIDPNLDLMALAKDSRCDNFSGADLSNLVKPLFLSCC</sequence>
<evidence type="ECO:0000313" key="1">
    <source>
        <dbReference type="EMBL" id="KAG6404633.1"/>
    </source>
</evidence>
<protein>
    <submittedName>
        <fullName evidence="1">Uncharacterized protein</fullName>
    </submittedName>
</protein>